<organism evidence="2 3">
    <name type="scientific">Pyronema omphalodes (strain CBS 100304)</name>
    <name type="common">Pyronema confluens</name>
    <dbReference type="NCBI Taxonomy" id="1076935"/>
    <lineage>
        <taxon>Eukaryota</taxon>
        <taxon>Fungi</taxon>
        <taxon>Dikarya</taxon>
        <taxon>Ascomycota</taxon>
        <taxon>Pezizomycotina</taxon>
        <taxon>Pezizomycetes</taxon>
        <taxon>Pezizales</taxon>
        <taxon>Pyronemataceae</taxon>
        <taxon>Pyronema</taxon>
    </lineage>
</organism>
<feature type="region of interest" description="Disordered" evidence="1">
    <location>
        <begin position="541"/>
        <end position="564"/>
    </location>
</feature>
<evidence type="ECO:0000313" key="3">
    <source>
        <dbReference type="Proteomes" id="UP000018144"/>
    </source>
</evidence>
<dbReference type="EMBL" id="HF936168">
    <property type="protein sequence ID" value="CCX15436.1"/>
    <property type="molecule type" value="Genomic_DNA"/>
</dbReference>
<dbReference type="Proteomes" id="UP000018144">
    <property type="component" value="Unassembled WGS sequence"/>
</dbReference>
<evidence type="ECO:0000313" key="2">
    <source>
        <dbReference type="EMBL" id="CCX15436.1"/>
    </source>
</evidence>
<proteinExistence type="predicted"/>
<accession>U4L922</accession>
<dbReference type="OrthoDB" id="420046at2759"/>
<dbReference type="AlphaFoldDB" id="U4L922"/>
<dbReference type="OMA" id="IEENACA"/>
<evidence type="ECO:0000256" key="1">
    <source>
        <dbReference type="SAM" id="MobiDB-lite"/>
    </source>
</evidence>
<feature type="compositionally biased region" description="Low complexity" evidence="1">
    <location>
        <begin position="12"/>
        <end position="24"/>
    </location>
</feature>
<name>U4L922_PYROM</name>
<keyword evidence="3" id="KW-1185">Reference proteome</keyword>
<gene>
    <name evidence="2" type="ORF">PCON_01711</name>
</gene>
<feature type="region of interest" description="Disordered" evidence="1">
    <location>
        <begin position="360"/>
        <end position="383"/>
    </location>
</feature>
<sequence>MTRSKSKKDKAAALADEAQSQSSSTNLPAPSPTTQQPSSSALIICRNKHWRYISSFHGPWLQLPPEVLESLAYSNFTAPRPRPIDPAVFFDLLKIRKHVDEATTLAVRAASGVASSLPQKDHHLLLGISNNGPSPRLSRERKHRMRELATQKLSKAYKLDEIAASVATMQSASSLEDVASLVLQREATNTDAEYVHFFHEKIPSRMFAKYTPLAPLDRVISERPAEGAPLRTRAVTKIFKEDYLGAAGDLTKALSISTMTGRHDTAILERGGRLSDDDMPSSLESQLLFHRASTYLAIAVQSVEKAYDSSDSKETSDPEARKAVRTYAKRAIRDYSRFLGGFEYTPGPYILHEGQLQIANGEGSSSSASGEGGSGSGSGSTTELSEAALNLSLNKPDVPSSSSSSSNTNRTPLPIYPISALFSTPAPMLPPPSDQEGLTYHPLITDAMYSTLLCHLLLATPSKELSRYVVMVQRLARVADGYPVFLAARSPARADWGEVVKKCGLSEWEDEKEGRGGEYPVSTERAGGLVRWVKEAWGGVVGRKKKKVVEGEEKEEERKGEERN</sequence>
<feature type="region of interest" description="Disordered" evidence="1">
    <location>
        <begin position="1"/>
        <end position="39"/>
    </location>
</feature>
<dbReference type="eggNOG" id="ENOG502QUMF">
    <property type="taxonomic scope" value="Eukaryota"/>
</dbReference>
<feature type="compositionally biased region" description="Basic and acidic residues" evidence="1">
    <location>
        <begin position="548"/>
        <end position="564"/>
    </location>
</feature>
<dbReference type="STRING" id="1076935.U4L922"/>
<protein>
    <submittedName>
        <fullName evidence="2">Uncharacterized protein</fullName>
    </submittedName>
</protein>
<reference evidence="2 3" key="1">
    <citation type="journal article" date="2013" name="PLoS Genet.">
        <title>The genome and development-dependent transcriptomes of Pyronema confluens: a window into fungal evolution.</title>
        <authorList>
            <person name="Traeger S."/>
            <person name="Altegoer F."/>
            <person name="Freitag M."/>
            <person name="Gabaldon T."/>
            <person name="Kempken F."/>
            <person name="Kumar A."/>
            <person name="Marcet-Houben M."/>
            <person name="Poggeler S."/>
            <person name="Stajich J.E."/>
            <person name="Nowrousian M."/>
        </authorList>
    </citation>
    <scope>NUCLEOTIDE SEQUENCE [LARGE SCALE GENOMIC DNA]</scope>
    <source>
        <strain evidence="3">CBS 100304</strain>
        <tissue evidence="2">Vegetative mycelium</tissue>
    </source>
</reference>